<proteinExistence type="predicted"/>
<evidence type="ECO:0000313" key="4">
    <source>
        <dbReference type="Proteomes" id="UP000053372"/>
    </source>
</evidence>
<dbReference type="OrthoDB" id="463245at2"/>
<gene>
    <name evidence="2" type="ORF">BC008_12615</name>
    <name evidence="3" type="ORF">BC008_12980</name>
</gene>
<name>A0A0V7ZFH2_9CYAN</name>
<protein>
    <recommendedName>
        <fullName evidence="5">DUF3122 domain-containing protein</fullName>
    </recommendedName>
</protein>
<keyword evidence="4" id="KW-1185">Reference proteome</keyword>
<reference evidence="3 4" key="1">
    <citation type="journal article" date="2015" name="Genome Announc.">
        <title>Draft Genome of the Euendolithic (true boring) Cyanobacterium Mastigocoleus testarum strain BC008.</title>
        <authorList>
            <person name="Guida B.S."/>
            <person name="Garcia-Pichel F."/>
        </authorList>
    </citation>
    <scope>NUCLEOTIDE SEQUENCE [LARGE SCALE GENOMIC DNA]</scope>
    <source>
        <strain evidence="3 4">BC008</strain>
    </source>
</reference>
<accession>A0A0V7ZFH2</accession>
<evidence type="ECO:0008006" key="5">
    <source>
        <dbReference type="Google" id="ProtNLM"/>
    </source>
</evidence>
<dbReference type="AlphaFoldDB" id="A0A0V7ZFH2"/>
<feature type="transmembrane region" description="Helical" evidence="1">
    <location>
        <begin position="14"/>
        <end position="31"/>
    </location>
</feature>
<sequence>MIGSRNWDNFWRLWHYWLIVLFLIVINLVSMPGEALALLRQHHETPGVLRYHSQVSIKDDSGMAWQVVLYKKNNPGAAENINLRLVGFPGVVEISHPQSLEILTRNGKLLSAIDVYAKTSPAPNVGEYRLTNILSQLSTTDSLELHIPLQFQENLTLKIPSNVVTEWQWLLTDFD</sequence>
<dbReference type="Pfam" id="PF11320">
    <property type="entry name" value="DUF3122"/>
    <property type="match status" value="1"/>
</dbReference>
<dbReference type="EMBL" id="LMTZ01000142">
    <property type="protein sequence ID" value="KST63141.1"/>
    <property type="molecule type" value="Genomic_DNA"/>
</dbReference>
<dbReference type="InterPro" id="IPR021469">
    <property type="entry name" value="DUF3122"/>
</dbReference>
<dbReference type="RefSeq" id="WP_058184521.1">
    <property type="nucleotide sequence ID" value="NZ_LMTZ01000141.1"/>
</dbReference>
<keyword evidence="1" id="KW-0812">Transmembrane</keyword>
<dbReference type="EMBL" id="LMTZ01000141">
    <property type="protein sequence ID" value="KST63215.1"/>
    <property type="molecule type" value="Genomic_DNA"/>
</dbReference>
<organism evidence="3 4">
    <name type="scientific">Mastigocoleus testarum BC008</name>
    <dbReference type="NCBI Taxonomy" id="371196"/>
    <lineage>
        <taxon>Bacteria</taxon>
        <taxon>Bacillati</taxon>
        <taxon>Cyanobacteriota</taxon>
        <taxon>Cyanophyceae</taxon>
        <taxon>Nostocales</taxon>
        <taxon>Hapalosiphonaceae</taxon>
        <taxon>Mastigocoleus</taxon>
    </lineage>
</organism>
<dbReference type="Proteomes" id="UP000053372">
    <property type="component" value="Unassembled WGS sequence"/>
</dbReference>
<keyword evidence="1" id="KW-0472">Membrane</keyword>
<evidence type="ECO:0000313" key="3">
    <source>
        <dbReference type="EMBL" id="KST63215.1"/>
    </source>
</evidence>
<evidence type="ECO:0000256" key="1">
    <source>
        <dbReference type="SAM" id="Phobius"/>
    </source>
</evidence>
<keyword evidence="1" id="KW-1133">Transmembrane helix</keyword>
<comment type="caution">
    <text evidence="3">The sequence shown here is derived from an EMBL/GenBank/DDBJ whole genome shotgun (WGS) entry which is preliminary data.</text>
</comment>
<evidence type="ECO:0000313" key="2">
    <source>
        <dbReference type="EMBL" id="KST63141.1"/>
    </source>
</evidence>